<accession>A0A382CA79</accession>
<organism evidence="2">
    <name type="scientific">marine metagenome</name>
    <dbReference type="NCBI Taxonomy" id="408172"/>
    <lineage>
        <taxon>unclassified sequences</taxon>
        <taxon>metagenomes</taxon>
        <taxon>ecological metagenomes</taxon>
    </lineage>
</organism>
<feature type="transmembrane region" description="Helical" evidence="1">
    <location>
        <begin position="206"/>
        <end position="226"/>
    </location>
</feature>
<feature type="transmembrane region" description="Helical" evidence="1">
    <location>
        <begin position="48"/>
        <end position="65"/>
    </location>
</feature>
<sequence>MTEPIQSEFNESLRLFDNLHLCALFISLCFIVFIPLLGRMLPKSKKYFAVWVLVLFVIGQEIFDYTNRASFRELSLARDLPLNICNFSLIIATVSLVTRNRYCFEFSYFIGVTAALQSLLTPGFPYIYNHTDYIMFFFQHALIIVLALWNVFVEGMITSKNAILRTMIFLNLMVIPVGIINWFADSNYMYICQKPHVESPFLFGEWPWYILSLELVGLLMMLIAAIPMAMANKARSLEN</sequence>
<gene>
    <name evidence="2" type="ORF">METZ01_LOCUS175007</name>
</gene>
<protein>
    <recommendedName>
        <fullName evidence="3">TIGR02206 family membrane protein</fullName>
    </recommendedName>
</protein>
<name>A0A382CA79_9ZZZZ</name>
<evidence type="ECO:0000313" key="2">
    <source>
        <dbReference type="EMBL" id="SVB22153.1"/>
    </source>
</evidence>
<feature type="transmembrane region" description="Helical" evidence="1">
    <location>
        <begin position="133"/>
        <end position="152"/>
    </location>
</feature>
<proteinExistence type="predicted"/>
<evidence type="ECO:0008006" key="3">
    <source>
        <dbReference type="Google" id="ProtNLM"/>
    </source>
</evidence>
<feature type="transmembrane region" description="Helical" evidence="1">
    <location>
        <begin position="18"/>
        <end position="36"/>
    </location>
</feature>
<keyword evidence="1" id="KW-1133">Transmembrane helix</keyword>
<feature type="transmembrane region" description="Helical" evidence="1">
    <location>
        <begin position="80"/>
        <end position="99"/>
    </location>
</feature>
<evidence type="ECO:0000256" key="1">
    <source>
        <dbReference type="SAM" id="Phobius"/>
    </source>
</evidence>
<dbReference type="EMBL" id="UINC01033222">
    <property type="protein sequence ID" value="SVB22153.1"/>
    <property type="molecule type" value="Genomic_DNA"/>
</dbReference>
<keyword evidence="1" id="KW-0472">Membrane</keyword>
<reference evidence="2" key="1">
    <citation type="submission" date="2018-05" db="EMBL/GenBank/DDBJ databases">
        <authorList>
            <person name="Lanie J.A."/>
            <person name="Ng W.-L."/>
            <person name="Kazmierczak K.M."/>
            <person name="Andrzejewski T.M."/>
            <person name="Davidsen T.M."/>
            <person name="Wayne K.J."/>
            <person name="Tettelin H."/>
            <person name="Glass J.I."/>
            <person name="Rusch D."/>
            <person name="Podicherti R."/>
            <person name="Tsui H.-C.T."/>
            <person name="Winkler M.E."/>
        </authorList>
    </citation>
    <scope>NUCLEOTIDE SEQUENCE</scope>
</reference>
<dbReference type="Pfam" id="PF14808">
    <property type="entry name" value="TMEM164"/>
    <property type="match status" value="1"/>
</dbReference>
<dbReference type="NCBIfam" id="TIGR02206">
    <property type="entry name" value="intg_mem_TP0381"/>
    <property type="match status" value="1"/>
</dbReference>
<feature type="transmembrane region" description="Helical" evidence="1">
    <location>
        <begin position="164"/>
        <end position="184"/>
    </location>
</feature>
<dbReference type="AlphaFoldDB" id="A0A382CA79"/>
<dbReference type="InterPro" id="IPR011737">
    <property type="entry name" value="CHP02206_TP0381"/>
</dbReference>
<feature type="transmembrane region" description="Helical" evidence="1">
    <location>
        <begin position="106"/>
        <end position="127"/>
    </location>
</feature>
<keyword evidence="1" id="KW-0812">Transmembrane</keyword>